<dbReference type="InterPro" id="IPR013137">
    <property type="entry name" value="Znf_TFIIB"/>
</dbReference>
<dbReference type="FunFam" id="1.10.472.170:FF:000001">
    <property type="entry name" value="Transcription initiation factor IIB"/>
    <property type="match status" value="1"/>
</dbReference>
<proteinExistence type="inferred from homology"/>
<keyword evidence="9" id="KW-0539">Nucleus</keyword>
<evidence type="ECO:0000256" key="7">
    <source>
        <dbReference type="ARBA" id="ARBA00023015"/>
    </source>
</evidence>
<keyword evidence="5 10" id="KW-0863">Zinc-finger</keyword>
<dbReference type="PROSITE" id="PS51134">
    <property type="entry name" value="ZF_TFIIB"/>
    <property type="match status" value="1"/>
</dbReference>
<keyword evidence="13" id="KW-1185">Reference proteome</keyword>
<dbReference type="Pfam" id="PF00382">
    <property type="entry name" value="TFIIB"/>
    <property type="match status" value="1"/>
</dbReference>
<keyword evidence="6" id="KW-0862">Zinc</keyword>
<dbReference type="InterPro" id="IPR000812">
    <property type="entry name" value="TFIIB"/>
</dbReference>
<dbReference type="AlphaFoldDB" id="A0AAE0LJ55"/>
<comment type="subcellular location">
    <subcellularLocation>
        <location evidence="1">Nucleus</location>
    </subcellularLocation>
</comment>
<evidence type="ECO:0000256" key="6">
    <source>
        <dbReference type="ARBA" id="ARBA00022833"/>
    </source>
</evidence>
<dbReference type="GO" id="GO:0005634">
    <property type="term" value="C:nucleus"/>
    <property type="evidence" value="ECO:0007669"/>
    <property type="project" value="UniProtKB-SubCell"/>
</dbReference>
<dbReference type="PANTHER" id="PTHR11618">
    <property type="entry name" value="TRANSCRIPTION INITIATION FACTOR IIB-RELATED"/>
    <property type="match status" value="1"/>
</dbReference>
<dbReference type="InterPro" id="IPR036915">
    <property type="entry name" value="Cyclin-like_sf"/>
</dbReference>
<evidence type="ECO:0000313" key="12">
    <source>
        <dbReference type="EMBL" id="KAK3286699.1"/>
    </source>
</evidence>
<comment type="caution">
    <text evidence="12">The sequence shown here is derived from an EMBL/GenBank/DDBJ whole genome shotgun (WGS) entry which is preliminary data.</text>
</comment>
<dbReference type="FunFam" id="1.10.472.10:FF:000019">
    <property type="entry name" value="transcription initiation factor IIB"/>
    <property type="match status" value="1"/>
</dbReference>
<dbReference type="SMART" id="SM00385">
    <property type="entry name" value="CYCLIN"/>
    <property type="match status" value="2"/>
</dbReference>
<dbReference type="Gene3D" id="1.10.472.170">
    <property type="match status" value="1"/>
</dbReference>
<dbReference type="Proteomes" id="UP001190700">
    <property type="component" value="Unassembled WGS sequence"/>
</dbReference>
<keyword evidence="7" id="KW-0805">Transcription regulation</keyword>
<evidence type="ECO:0000256" key="5">
    <source>
        <dbReference type="ARBA" id="ARBA00022771"/>
    </source>
</evidence>
<dbReference type="GO" id="GO:0008270">
    <property type="term" value="F:zinc ion binding"/>
    <property type="evidence" value="ECO:0007669"/>
    <property type="project" value="UniProtKB-KW"/>
</dbReference>
<evidence type="ECO:0000259" key="11">
    <source>
        <dbReference type="PROSITE" id="PS51134"/>
    </source>
</evidence>
<dbReference type="Gene3D" id="1.10.472.10">
    <property type="entry name" value="Cyclin-like"/>
    <property type="match status" value="1"/>
</dbReference>
<gene>
    <name evidence="12" type="ORF">CYMTET_5757</name>
</gene>
<feature type="domain" description="TFIIB-type" evidence="11">
    <location>
        <begin position="11"/>
        <end position="43"/>
    </location>
</feature>
<dbReference type="PRINTS" id="PR00685">
    <property type="entry name" value="TIFACTORIIB"/>
</dbReference>
<evidence type="ECO:0000256" key="8">
    <source>
        <dbReference type="ARBA" id="ARBA00023163"/>
    </source>
</evidence>
<dbReference type="GO" id="GO:0070897">
    <property type="term" value="P:transcription preinitiation complex assembly"/>
    <property type="evidence" value="ECO:0007669"/>
    <property type="project" value="InterPro"/>
</dbReference>
<dbReference type="GO" id="GO:0097550">
    <property type="term" value="C:transcription preinitiation complex"/>
    <property type="evidence" value="ECO:0007669"/>
    <property type="project" value="TreeGrafter"/>
</dbReference>
<reference evidence="12 13" key="1">
    <citation type="journal article" date="2015" name="Genome Biol. Evol.">
        <title>Comparative Genomics of a Bacterivorous Green Alga Reveals Evolutionary Causalities and Consequences of Phago-Mixotrophic Mode of Nutrition.</title>
        <authorList>
            <person name="Burns J.A."/>
            <person name="Paasch A."/>
            <person name="Narechania A."/>
            <person name="Kim E."/>
        </authorList>
    </citation>
    <scope>NUCLEOTIDE SEQUENCE [LARGE SCALE GENOMIC DNA]</scope>
    <source>
        <strain evidence="12 13">PLY_AMNH</strain>
    </source>
</reference>
<dbReference type="EMBL" id="LGRX02001180">
    <property type="protein sequence ID" value="KAK3286699.1"/>
    <property type="molecule type" value="Genomic_DNA"/>
</dbReference>
<keyword evidence="8" id="KW-0804">Transcription</keyword>
<dbReference type="PANTHER" id="PTHR11618:SF78">
    <property type="entry name" value="TRANSCRIPTION INITIATION FACTOR IIB-2"/>
    <property type="match status" value="1"/>
</dbReference>
<dbReference type="InterPro" id="IPR013150">
    <property type="entry name" value="TFIIB_cyclin"/>
</dbReference>
<organism evidence="12 13">
    <name type="scientific">Cymbomonas tetramitiformis</name>
    <dbReference type="NCBI Taxonomy" id="36881"/>
    <lineage>
        <taxon>Eukaryota</taxon>
        <taxon>Viridiplantae</taxon>
        <taxon>Chlorophyta</taxon>
        <taxon>Pyramimonadophyceae</taxon>
        <taxon>Pyramimonadales</taxon>
        <taxon>Pyramimonadaceae</taxon>
        <taxon>Cymbomonas</taxon>
    </lineage>
</organism>
<evidence type="ECO:0000256" key="2">
    <source>
        <dbReference type="ARBA" id="ARBA00010857"/>
    </source>
</evidence>
<evidence type="ECO:0000256" key="4">
    <source>
        <dbReference type="ARBA" id="ARBA00022737"/>
    </source>
</evidence>
<dbReference type="Pfam" id="PF08271">
    <property type="entry name" value="Zn_Ribbon_TF"/>
    <property type="match status" value="1"/>
</dbReference>
<name>A0AAE0LJ55_9CHLO</name>
<keyword evidence="4" id="KW-0677">Repeat</keyword>
<dbReference type="CDD" id="cd20551">
    <property type="entry name" value="CYCLIN_TFIIB_rpt1"/>
    <property type="match status" value="1"/>
</dbReference>
<sequence>MDGFSQFQARFNQTCPACEVPTKIVEAHADGDLICEDCGLVLEARTIDESTEWRTFSNSDSTGADPARVGGPNNPLLRDGGLHTVIGKGDSKDYTATALARLQDRESNPDRKLIKAFGEIAQMAERLGLVPTIKDSANELYRDVAELKSIRGRSASAVHAACLYIACCKENNGRTFKEICAGARDTNAREIGRCYKFIVKALGGKLQNEMNQNSLKSEHLVRRYCSNLCLEHDTTNAIRVCVDNFLELRESLLTSHKTQSSVTAAGIYMVTALLPDKPELKQISEVAGVAEATIKGSYEDMYPHRASLLKDLPKKFMDRLPAIWDHLLPKPKETS</sequence>
<accession>A0AAE0LJ55</accession>
<dbReference type="GO" id="GO:0017025">
    <property type="term" value="F:TBP-class protein binding"/>
    <property type="evidence" value="ECO:0007669"/>
    <property type="project" value="InterPro"/>
</dbReference>
<dbReference type="InterPro" id="IPR013763">
    <property type="entry name" value="Cyclin-like_dom"/>
</dbReference>
<evidence type="ECO:0000256" key="10">
    <source>
        <dbReference type="PROSITE-ProRule" id="PRU00469"/>
    </source>
</evidence>
<evidence type="ECO:0000313" key="13">
    <source>
        <dbReference type="Proteomes" id="UP001190700"/>
    </source>
</evidence>
<comment type="similarity">
    <text evidence="2">Belongs to the TFIIB family.</text>
</comment>
<evidence type="ECO:0000256" key="3">
    <source>
        <dbReference type="ARBA" id="ARBA00022723"/>
    </source>
</evidence>
<dbReference type="SUPFAM" id="SSF47954">
    <property type="entry name" value="Cyclin-like"/>
    <property type="match status" value="2"/>
</dbReference>
<evidence type="ECO:0000256" key="9">
    <source>
        <dbReference type="ARBA" id="ARBA00023242"/>
    </source>
</evidence>
<dbReference type="SUPFAM" id="SSF57783">
    <property type="entry name" value="Zinc beta-ribbon"/>
    <property type="match status" value="1"/>
</dbReference>
<keyword evidence="3" id="KW-0479">Metal-binding</keyword>
<evidence type="ECO:0000256" key="1">
    <source>
        <dbReference type="ARBA" id="ARBA00004123"/>
    </source>
</evidence>
<protein>
    <recommendedName>
        <fullName evidence="11">TFIIB-type domain-containing protein</fullName>
    </recommendedName>
</protein>